<evidence type="ECO:0000259" key="8">
    <source>
        <dbReference type="Pfam" id="PF20684"/>
    </source>
</evidence>
<comment type="subcellular location">
    <subcellularLocation>
        <location evidence="1">Membrane</location>
        <topology evidence="1">Multi-pass membrane protein</topology>
    </subcellularLocation>
</comment>
<comment type="similarity">
    <text evidence="5">Belongs to the SAT4 family.</text>
</comment>
<dbReference type="Pfam" id="PF20684">
    <property type="entry name" value="Fung_rhodopsin"/>
    <property type="match status" value="1"/>
</dbReference>
<accession>A0A8H3G6X5</accession>
<evidence type="ECO:0000313" key="9">
    <source>
        <dbReference type="EMBL" id="CAF9936975.1"/>
    </source>
</evidence>
<feature type="transmembrane region" description="Helical" evidence="7">
    <location>
        <begin position="249"/>
        <end position="271"/>
    </location>
</feature>
<protein>
    <recommendedName>
        <fullName evidence="8">Rhodopsin domain-containing protein</fullName>
    </recommendedName>
</protein>
<keyword evidence="4 7" id="KW-0472">Membrane</keyword>
<dbReference type="PANTHER" id="PTHR33048">
    <property type="entry name" value="PTH11-LIKE INTEGRAL MEMBRANE PROTEIN (AFU_ORTHOLOGUE AFUA_5G11245)"/>
    <property type="match status" value="1"/>
</dbReference>
<dbReference type="Proteomes" id="UP000664534">
    <property type="component" value="Unassembled WGS sequence"/>
</dbReference>
<dbReference type="EMBL" id="CAJPDT010000095">
    <property type="protein sequence ID" value="CAF9936975.1"/>
    <property type="molecule type" value="Genomic_DNA"/>
</dbReference>
<dbReference type="AlphaFoldDB" id="A0A8H3G6X5"/>
<proteinExistence type="inferred from homology"/>
<comment type="caution">
    <text evidence="9">The sequence shown here is derived from an EMBL/GenBank/DDBJ whole genome shotgun (WGS) entry which is preliminary data.</text>
</comment>
<feature type="transmembrane region" description="Helical" evidence="7">
    <location>
        <begin position="27"/>
        <end position="46"/>
    </location>
</feature>
<dbReference type="InterPro" id="IPR052337">
    <property type="entry name" value="SAT4-like"/>
</dbReference>
<evidence type="ECO:0000256" key="2">
    <source>
        <dbReference type="ARBA" id="ARBA00022692"/>
    </source>
</evidence>
<organism evidence="9 10">
    <name type="scientific">Imshaugia aleurites</name>
    <dbReference type="NCBI Taxonomy" id="172621"/>
    <lineage>
        <taxon>Eukaryota</taxon>
        <taxon>Fungi</taxon>
        <taxon>Dikarya</taxon>
        <taxon>Ascomycota</taxon>
        <taxon>Pezizomycotina</taxon>
        <taxon>Lecanoromycetes</taxon>
        <taxon>OSLEUM clade</taxon>
        <taxon>Lecanoromycetidae</taxon>
        <taxon>Lecanorales</taxon>
        <taxon>Lecanorineae</taxon>
        <taxon>Parmeliaceae</taxon>
        <taxon>Imshaugia</taxon>
    </lineage>
</organism>
<evidence type="ECO:0000256" key="4">
    <source>
        <dbReference type="ARBA" id="ARBA00023136"/>
    </source>
</evidence>
<evidence type="ECO:0000256" key="3">
    <source>
        <dbReference type="ARBA" id="ARBA00022989"/>
    </source>
</evidence>
<feature type="transmembrane region" description="Helical" evidence="7">
    <location>
        <begin position="114"/>
        <end position="134"/>
    </location>
</feature>
<feature type="transmembrane region" description="Helical" evidence="7">
    <location>
        <begin position="283"/>
        <end position="306"/>
    </location>
</feature>
<dbReference type="GO" id="GO:0016020">
    <property type="term" value="C:membrane"/>
    <property type="evidence" value="ECO:0007669"/>
    <property type="project" value="UniProtKB-SubCell"/>
</dbReference>
<feature type="transmembrane region" description="Helical" evidence="7">
    <location>
        <begin position="217"/>
        <end position="237"/>
    </location>
</feature>
<keyword evidence="3 7" id="KW-1133">Transmembrane helix</keyword>
<keyword evidence="2 7" id="KW-0812">Transmembrane</keyword>
<feature type="region of interest" description="Disordered" evidence="6">
    <location>
        <begin position="325"/>
        <end position="348"/>
    </location>
</feature>
<gene>
    <name evidence="9" type="ORF">IMSHALPRED_010973</name>
</gene>
<dbReference type="InterPro" id="IPR049326">
    <property type="entry name" value="Rhodopsin_dom_fungi"/>
</dbReference>
<feature type="domain" description="Rhodopsin" evidence="8">
    <location>
        <begin position="48"/>
        <end position="306"/>
    </location>
</feature>
<name>A0A8H3G6X5_9LECA</name>
<evidence type="ECO:0000256" key="7">
    <source>
        <dbReference type="SAM" id="Phobius"/>
    </source>
</evidence>
<feature type="transmembrane region" description="Helical" evidence="7">
    <location>
        <begin position="58"/>
        <end position="79"/>
    </location>
</feature>
<sequence length="406" mass="44594">MSSSAAAKPTAPPRIPKTPFQFTRAQVTIGIFLGITLIVATGRIVIRSRTYKSHGFTIDDGFFLLAVVTFLAGTVMTYVDVPRFYLEGNVAAGLASPPKNYIPYLIMGEKLEDAVTTLIGVAIVSVKFSFLFFFRALLRQQKRMMVWWWFVFAMLIPTAFIMIFSIFIVCAYWNSEVFGQSTPLFSRGDQAIITHALEVKCVTPAAYARQSAVLKSITILDIFSDAFLISIPVLLLWNVQISVRRKLALGGILCLSVCTMIISIIKVAGGINNNGGVDTSWVFLWYETEAAVAIIVVSVTAFRALFVAHQAMKYRSPAEDASTSWRSLSKKSKSSRGKELPEIPSPVLGGVRTHIRGSHYGGLSFDRGGDDMEMPLHSQGITVTQVLHSEKTSRQGDPGPSAQSFV</sequence>
<keyword evidence="10" id="KW-1185">Reference proteome</keyword>
<dbReference type="OrthoDB" id="444631at2759"/>
<dbReference type="PANTHER" id="PTHR33048:SF47">
    <property type="entry name" value="INTEGRAL MEMBRANE PROTEIN-RELATED"/>
    <property type="match status" value="1"/>
</dbReference>
<evidence type="ECO:0000256" key="5">
    <source>
        <dbReference type="ARBA" id="ARBA00038359"/>
    </source>
</evidence>
<feature type="transmembrane region" description="Helical" evidence="7">
    <location>
        <begin position="146"/>
        <end position="174"/>
    </location>
</feature>
<evidence type="ECO:0000256" key="6">
    <source>
        <dbReference type="SAM" id="MobiDB-lite"/>
    </source>
</evidence>
<evidence type="ECO:0000313" key="10">
    <source>
        <dbReference type="Proteomes" id="UP000664534"/>
    </source>
</evidence>
<evidence type="ECO:0000256" key="1">
    <source>
        <dbReference type="ARBA" id="ARBA00004141"/>
    </source>
</evidence>
<reference evidence="9" key="1">
    <citation type="submission" date="2021-03" db="EMBL/GenBank/DDBJ databases">
        <authorList>
            <person name="Tagirdzhanova G."/>
        </authorList>
    </citation>
    <scope>NUCLEOTIDE SEQUENCE</scope>
</reference>